<proteinExistence type="predicted"/>
<dbReference type="AlphaFoldDB" id="A0A086PCK4"/>
<accession>A0A086PCK4</accession>
<dbReference type="OrthoDB" id="9812459at2"/>
<dbReference type="eggNOG" id="COG5622">
    <property type="taxonomic scope" value="Bacteria"/>
</dbReference>
<comment type="caution">
    <text evidence="1">The sequence shown here is derived from an EMBL/GenBank/DDBJ whole genome shotgun (WGS) entry which is preliminary data.</text>
</comment>
<dbReference type="Proteomes" id="UP000024284">
    <property type="component" value="Unassembled WGS sequence"/>
</dbReference>
<organism evidence="1 2">
    <name type="scientific">Sphingobium herbicidovorans (strain ATCC 700291 / DSM 11019 / CCUG 56400 / KCTC 2939 / LMG 18315 / NBRC 16415 / MH)</name>
    <name type="common">Sphingomonas herbicidovorans</name>
    <dbReference type="NCBI Taxonomy" id="1219045"/>
    <lineage>
        <taxon>Bacteria</taxon>
        <taxon>Pseudomonadati</taxon>
        <taxon>Pseudomonadota</taxon>
        <taxon>Alphaproteobacteria</taxon>
        <taxon>Sphingomonadales</taxon>
        <taxon>Sphingomonadaceae</taxon>
        <taxon>Sphingobium</taxon>
    </lineage>
</organism>
<dbReference type="EMBL" id="JFZA02000006">
    <property type="protein sequence ID" value="KFG91122.1"/>
    <property type="molecule type" value="Genomic_DNA"/>
</dbReference>
<protein>
    <submittedName>
        <fullName evidence="1">Host attachment protein</fullName>
    </submittedName>
</protein>
<evidence type="ECO:0000313" key="2">
    <source>
        <dbReference type="Proteomes" id="UP000024284"/>
    </source>
</evidence>
<gene>
    <name evidence="1" type="ORF">BV98_001115</name>
</gene>
<sequence length="146" mass="16477">MWIDHGAMVLVADGRKMLVFRNKGDRMNPNLEAETVKVQDNPYDRDHASDAPGRVFNSVGSRRSAMEQTDFHELEETRFAVEAADLLKRGALSNDYEKLIVVAPPTALGEMRKHYHKEVQSRLVGEIAKDLANHPVPEIERIIAQS</sequence>
<keyword evidence="2" id="KW-1185">Reference proteome</keyword>
<evidence type="ECO:0000313" key="1">
    <source>
        <dbReference type="EMBL" id="KFG91122.1"/>
    </source>
</evidence>
<dbReference type="STRING" id="76947.GCA_002080435_02744"/>
<name>A0A086PCK4_SPHHM</name>
<reference evidence="1" key="1">
    <citation type="submission" date="2014-08" db="EMBL/GenBank/DDBJ databases">
        <title>Draft genome sequences of Sphingobium herbicidovorans.</title>
        <authorList>
            <person name="Gan H.M."/>
            <person name="Gan H.Y."/>
            <person name="Savka M.A."/>
        </authorList>
    </citation>
    <scope>NUCLEOTIDE SEQUENCE [LARGE SCALE GENOMIC DNA]</scope>
    <source>
        <strain evidence="1">NBRC 16415</strain>
    </source>
</reference>
<dbReference type="PATRIC" id="fig|1219045.3.peg.1133"/>
<dbReference type="RefSeq" id="WP_037463403.1">
    <property type="nucleotide sequence ID" value="NZ_BCZD01000007.1"/>
</dbReference>
<dbReference type="Pfam" id="PF18856">
    <property type="entry name" value="baeRF_family12"/>
    <property type="match status" value="1"/>
</dbReference>
<dbReference type="InterPro" id="IPR041374">
    <property type="entry name" value="BaeRF_family12"/>
</dbReference>